<comment type="catalytic activity">
    <reaction evidence="14 15">
        <text>2,5-diamino-6-hydroxy-4-(5-phosphoribosylamino)-pyrimidine + H2O + H(+) = 5-amino-6-(5-phospho-D-ribosylamino)uracil + NH4(+)</text>
        <dbReference type="Rhea" id="RHEA:21868"/>
        <dbReference type="ChEBI" id="CHEBI:15377"/>
        <dbReference type="ChEBI" id="CHEBI:15378"/>
        <dbReference type="ChEBI" id="CHEBI:28938"/>
        <dbReference type="ChEBI" id="CHEBI:58453"/>
        <dbReference type="ChEBI" id="CHEBI:58614"/>
        <dbReference type="EC" id="3.5.4.26"/>
    </reaction>
</comment>
<dbReference type="eggNOG" id="COG1985">
    <property type="taxonomic scope" value="Bacteria"/>
</dbReference>
<dbReference type="PROSITE" id="PS00903">
    <property type="entry name" value="CYT_DCMP_DEAMINASES_1"/>
    <property type="match status" value="1"/>
</dbReference>
<dbReference type="InterPro" id="IPR004794">
    <property type="entry name" value="Eubact_RibD"/>
</dbReference>
<evidence type="ECO:0000256" key="1">
    <source>
        <dbReference type="ARBA" id="ARBA00002151"/>
    </source>
</evidence>
<accession>A0A1N6FX89</accession>
<dbReference type="PIRSF" id="PIRSF006769">
    <property type="entry name" value="RibD"/>
    <property type="match status" value="1"/>
</dbReference>
<dbReference type="GO" id="GO:0008703">
    <property type="term" value="F:5-amino-6-(5-phosphoribosylamino)uracil reductase activity"/>
    <property type="evidence" value="ECO:0007669"/>
    <property type="project" value="UniProtKB-EC"/>
</dbReference>
<proteinExistence type="inferred from homology"/>
<evidence type="ECO:0000256" key="17">
    <source>
        <dbReference type="PIRSR" id="PIRSR006769-2"/>
    </source>
</evidence>
<keyword evidence="21" id="KW-1185">Reference proteome</keyword>
<dbReference type="NCBIfam" id="TIGR00227">
    <property type="entry name" value="ribD_Cterm"/>
    <property type="match status" value="1"/>
</dbReference>
<evidence type="ECO:0000256" key="6">
    <source>
        <dbReference type="ARBA" id="ARBA00022619"/>
    </source>
</evidence>
<dbReference type="NCBIfam" id="TIGR00326">
    <property type="entry name" value="eubact_ribD"/>
    <property type="match status" value="1"/>
</dbReference>
<feature type="domain" description="CMP/dCMP-type deaminase" evidence="19">
    <location>
        <begin position="1"/>
        <end position="123"/>
    </location>
</feature>
<keyword evidence="9 15" id="KW-0862">Zinc</keyword>
<evidence type="ECO:0000256" key="4">
    <source>
        <dbReference type="ARBA" id="ARBA00005259"/>
    </source>
</evidence>
<feature type="binding site" evidence="17">
    <location>
        <position position="207"/>
    </location>
    <ligand>
        <name>substrate</name>
    </ligand>
</feature>
<comment type="cofactor">
    <cofactor evidence="15 18">
        <name>Zn(2+)</name>
        <dbReference type="ChEBI" id="CHEBI:29105"/>
    </cofactor>
    <text evidence="15 18">Binds 1 zinc ion.</text>
</comment>
<feature type="binding site" evidence="17">
    <location>
        <position position="168"/>
    </location>
    <ligand>
        <name>substrate</name>
    </ligand>
</feature>
<dbReference type="Pfam" id="PF00383">
    <property type="entry name" value="dCMP_cyt_deam_1"/>
    <property type="match status" value="1"/>
</dbReference>
<dbReference type="InterPro" id="IPR016193">
    <property type="entry name" value="Cytidine_deaminase-like"/>
</dbReference>
<evidence type="ECO:0000256" key="10">
    <source>
        <dbReference type="ARBA" id="ARBA00022857"/>
    </source>
</evidence>
<comment type="pathway">
    <text evidence="2 15">Cofactor biosynthesis; riboflavin biosynthesis; 5-amino-6-(D-ribitylamino)uracil from GTP: step 2/4.</text>
</comment>
<evidence type="ECO:0000256" key="9">
    <source>
        <dbReference type="ARBA" id="ARBA00022833"/>
    </source>
</evidence>
<evidence type="ECO:0000256" key="13">
    <source>
        <dbReference type="ARBA" id="ARBA00049861"/>
    </source>
</evidence>
<protein>
    <recommendedName>
        <fullName evidence="15">Riboflavin biosynthesis protein RibD</fullName>
    </recommendedName>
    <domain>
        <recommendedName>
            <fullName evidence="15">Diaminohydroxyphosphoribosylaminopyrimidine deaminase</fullName>
            <shortName evidence="15">DRAP deaminase</shortName>
            <ecNumber evidence="15">3.5.4.26</ecNumber>
        </recommendedName>
        <alternativeName>
            <fullName evidence="15">Riboflavin-specific deaminase</fullName>
        </alternativeName>
    </domain>
    <domain>
        <recommendedName>
            <fullName evidence="15">5-amino-6-(5-phosphoribosylamino)uracil reductase</fullName>
            <ecNumber evidence="15">1.1.1.193</ecNumber>
        </recommendedName>
        <alternativeName>
            <fullName evidence="15">HTP reductase</fullName>
        </alternativeName>
    </domain>
</protein>
<evidence type="ECO:0000256" key="8">
    <source>
        <dbReference type="ARBA" id="ARBA00022801"/>
    </source>
</evidence>
<dbReference type="SUPFAM" id="SSF53927">
    <property type="entry name" value="Cytidine deaminase-like"/>
    <property type="match status" value="1"/>
</dbReference>
<dbReference type="eggNOG" id="COG0117">
    <property type="taxonomic scope" value="Bacteria"/>
</dbReference>
<evidence type="ECO:0000256" key="2">
    <source>
        <dbReference type="ARBA" id="ARBA00004882"/>
    </source>
</evidence>
<dbReference type="EC" id="1.1.1.193" evidence="15"/>
<comment type="pathway">
    <text evidence="3 15">Cofactor biosynthesis; riboflavin biosynthesis; 5-amino-6-(D-ribitylamino)uracil from GTP: step 3/4.</text>
</comment>
<evidence type="ECO:0000256" key="7">
    <source>
        <dbReference type="ARBA" id="ARBA00022723"/>
    </source>
</evidence>
<comment type="function">
    <text evidence="1 15">Converts 2,5-diamino-6-(ribosylamino)-4(3h)-pyrimidinone 5'-phosphate into 5-amino-6-(ribosylamino)-2,4(1h,3h)-pyrimidinedione 5'-phosphate.</text>
</comment>
<evidence type="ECO:0000256" key="3">
    <source>
        <dbReference type="ARBA" id="ARBA00004910"/>
    </source>
</evidence>
<dbReference type="InterPro" id="IPR002734">
    <property type="entry name" value="RibDG_C"/>
</dbReference>
<dbReference type="EC" id="3.5.4.26" evidence="15"/>
<evidence type="ECO:0000256" key="14">
    <source>
        <dbReference type="ARBA" id="ARBA00049886"/>
    </source>
</evidence>
<comment type="similarity">
    <text evidence="4 15">In the N-terminal section; belongs to the cytidine and deoxycytidylate deaminase family.</text>
</comment>
<evidence type="ECO:0000259" key="19">
    <source>
        <dbReference type="PROSITE" id="PS51747"/>
    </source>
</evidence>
<dbReference type="PROSITE" id="PS51747">
    <property type="entry name" value="CYT_DCMP_DEAMINASES_2"/>
    <property type="match status" value="1"/>
</dbReference>
<keyword evidence="7 15" id="KW-0479">Metal-binding</keyword>
<reference evidence="21" key="1">
    <citation type="submission" date="2016-11" db="EMBL/GenBank/DDBJ databases">
        <authorList>
            <person name="Varghese N."/>
            <person name="Submissions S."/>
        </authorList>
    </citation>
    <scope>NUCLEOTIDE SEQUENCE [LARGE SCALE GENOMIC DNA]</scope>
    <source>
        <strain evidence="21">313</strain>
    </source>
</reference>
<dbReference type="AlphaFoldDB" id="A0A1N6FX89"/>
<feature type="binding site" evidence="17">
    <location>
        <position position="293"/>
    </location>
    <ligand>
        <name>substrate</name>
    </ligand>
</feature>
<organism evidence="20 21">
    <name type="scientific">Carnobacterium alterfunditum</name>
    <dbReference type="NCBI Taxonomy" id="28230"/>
    <lineage>
        <taxon>Bacteria</taxon>
        <taxon>Bacillati</taxon>
        <taxon>Bacillota</taxon>
        <taxon>Bacilli</taxon>
        <taxon>Lactobacillales</taxon>
        <taxon>Carnobacteriaceae</taxon>
        <taxon>Carnobacterium</taxon>
    </lineage>
</organism>
<feature type="binding site" evidence="17">
    <location>
        <position position="204"/>
    </location>
    <ligand>
        <name>substrate</name>
    </ligand>
</feature>
<keyword evidence="6 15" id="KW-0686">Riboflavin biosynthesis</keyword>
<dbReference type="CDD" id="cd01284">
    <property type="entry name" value="Riboflavin_deaminase-reductase"/>
    <property type="match status" value="1"/>
</dbReference>
<feature type="binding site" evidence="18">
    <location>
        <position position="84"/>
    </location>
    <ligand>
        <name>Zn(2+)</name>
        <dbReference type="ChEBI" id="CHEBI:29105"/>
        <note>catalytic</note>
    </ligand>
</feature>
<dbReference type="GO" id="GO:0008270">
    <property type="term" value="F:zinc ion binding"/>
    <property type="evidence" value="ECO:0007669"/>
    <property type="project" value="InterPro"/>
</dbReference>
<feature type="binding site" evidence="17">
    <location>
        <position position="184"/>
    </location>
    <ligand>
        <name>substrate</name>
    </ligand>
</feature>
<dbReference type="InterPro" id="IPR011549">
    <property type="entry name" value="RibD_C"/>
</dbReference>
<keyword evidence="12" id="KW-0511">Multifunctional enzyme</keyword>
<dbReference type="InterPro" id="IPR024072">
    <property type="entry name" value="DHFR-like_dom_sf"/>
</dbReference>
<name>A0A1N6FX89_9LACT</name>
<feature type="binding site" evidence="17">
    <location>
        <position position="154"/>
    </location>
    <ligand>
        <name>NADP(+)</name>
        <dbReference type="ChEBI" id="CHEBI:58349"/>
    </ligand>
</feature>
<dbReference type="InterPro" id="IPR050765">
    <property type="entry name" value="Riboflavin_Biosynth_HTPR"/>
</dbReference>
<evidence type="ECO:0000256" key="15">
    <source>
        <dbReference type="PIRNR" id="PIRNR006769"/>
    </source>
</evidence>
<gene>
    <name evidence="20" type="ORF">SAMN05878443_0877</name>
</gene>
<feature type="binding site" evidence="17">
    <location>
        <begin position="295"/>
        <end position="301"/>
    </location>
    <ligand>
        <name>NADP(+)</name>
        <dbReference type="ChEBI" id="CHEBI:58349"/>
    </ligand>
</feature>
<dbReference type="Pfam" id="PF01872">
    <property type="entry name" value="RibD_C"/>
    <property type="match status" value="1"/>
</dbReference>
<sequence length="363" mass="39654">MLDELYMRMALDLAKKGKGWTAPNPLVGAVIVKAGRIIGQGYHEKYGQPHAEVNAIASAKEDVSGATLYVTLEPCSHFGKTPPCSDLLIDKKIKRVVVGTLDPNPLVAGKGIERLRKNGIEVVSGLLEEESQRLNEIFIKYIVTKEPFVVMKNAMSLDGKIATVTGESQWISGEKARKQVHCLRHELSGIMVGVETVIKDDPQLTARIPNSNNPIRIVVDSQLRIPIASTILTDQDKAKTIIATTKRADREKLATLKQMGIEVIMTKEKSGRVNLRELMRTLGAMGIDSILLEGGATLNFSALEENIVDKIQTYIAPKIIGGKNAKTAVEGAGILSLKNAFQINRLTAVMVGEDLFLEGYMDK</sequence>
<evidence type="ECO:0000256" key="12">
    <source>
        <dbReference type="ARBA" id="ARBA00023268"/>
    </source>
</evidence>
<feature type="binding site" evidence="17">
    <location>
        <position position="221"/>
    </location>
    <ligand>
        <name>NADP(+)</name>
        <dbReference type="ChEBI" id="CHEBI:58349"/>
    </ligand>
</feature>
<evidence type="ECO:0000256" key="5">
    <source>
        <dbReference type="ARBA" id="ARBA00007417"/>
    </source>
</evidence>
<feature type="binding site" evidence="17">
    <location>
        <position position="200"/>
    </location>
    <ligand>
        <name>NADP(+)</name>
        <dbReference type="ChEBI" id="CHEBI:58349"/>
    </ligand>
</feature>
<dbReference type="InterPro" id="IPR016192">
    <property type="entry name" value="APOBEC/CMP_deaminase_Zn-bd"/>
</dbReference>
<dbReference type="UniPathway" id="UPA00275">
    <property type="reaction ID" value="UER00401"/>
</dbReference>
<dbReference type="GO" id="GO:0009231">
    <property type="term" value="P:riboflavin biosynthetic process"/>
    <property type="evidence" value="ECO:0007669"/>
    <property type="project" value="UniProtKB-UniPathway"/>
</dbReference>
<evidence type="ECO:0000256" key="16">
    <source>
        <dbReference type="PIRSR" id="PIRSR006769-1"/>
    </source>
</evidence>
<dbReference type="GO" id="GO:0008835">
    <property type="term" value="F:diaminohydroxyphosphoribosylaminopyrimidine deaminase activity"/>
    <property type="evidence" value="ECO:0007669"/>
    <property type="project" value="UniProtKB-EC"/>
</dbReference>
<dbReference type="EMBL" id="FSRN01000001">
    <property type="protein sequence ID" value="SIN99827.1"/>
    <property type="molecule type" value="Genomic_DNA"/>
</dbReference>
<dbReference type="FunFam" id="3.40.140.10:FF:000025">
    <property type="entry name" value="Riboflavin biosynthesis protein RibD"/>
    <property type="match status" value="1"/>
</dbReference>
<evidence type="ECO:0000256" key="11">
    <source>
        <dbReference type="ARBA" id="ARBA00023002"/>
    </source>
</evidence>
<dbReference type="Proteomes" id="UP000184758">
    <property type="component" value="Unassembled WGS sequence"/>
</dbReference>
<feature type="binding site" evidence="17">
    <location>
        <position position="196"/>
    </location>
    <ligand>
        <name>NADP(+)</name>
        <dbReference type="ChEBI" id="CHEBI:58349"/>
    </ligand>
</feature>
<feature type="binding site" evidence="17">
    <location>
        <position position="170"/>
    </location>
    <ligand>
        <name>NADP(+)</name>
        <dbReference type="ChEBI" id="CHEBI:58349"/>
    </ligand>
</feature>
<dbReference type="SUPFAM" id="SSF53597">
    <property type="entry name" value="Dihydrofolate reductase-like"/>
    <property type="match status" value="1"/>
</dbReference>
<evidence type="ECO:0000256" key="18">
    <source>
        <dbReference type="PIRSR" id="PIRSR006769-3"/>
    </source>
</evidence>
<dbReference type="GO" id="GO:0050661">
    <property type="term" value="F:NADP binding"/>
    <property type="evidence" value="ECO:0007669"/>
    <property type="project" value="InterPro"/>
</dbReference>
<dbReference type="PANTHER" id="PTHR38011:SF7">
    <property type="entry name" value="2,5-DIAMINO-6-RIBOSYLAMINO-4(3H)-PYRIMIDINONE 5'-PHOSPHATE REDUCTASE"/>
    <property type="match status" value="1"/>
</dbReference>
<keyword evidence="11 15" id="KW-0560">Oxidoreductase</keyword>
<dbReference type="PANTHER" id="PTHR38011">
    <property type="entry name" value="DIHYDROFOLATE REDUCTASE FAMILY PROTEIN (AFU_ORTHOLOGUE AFUA_8G06820)"/>
    <property type="match status" value="1"/>
</dbReference>
<feature type="binding site" evidence="18">
    <location>
        <position position="50"/>
    </location>
    <ligand>
        <name>Zn(2+)</name>
        <dbReference type="ChEBI" id="CHEBI:29105"/>
        <note>catalytic</note>
    </ligand>
</feature>
<keyword evidence="10 15" id="KW-0521">NADP</keyword>
<comment type="catalytic activity">
    <reaction evidence="13 15">
        <text>5-amino-6-(5-phospho-D-ribitylamino)uracil + NADP(+) = 5-amino-6-(5-phospho-D-ribosylamino)uracil + NADPH + H(+)</text>
        <dbReference type="Rhea" id="RHEA:17845"/>
        <dbReference type="ChEBI" id="CHEBI:15378"/>
        <dbReference type="ChEBI" id="CHEBI:57783"/>
        <dbReference type="ChEBI" id="CHEBI:58349"/>
        <dbReference type="ChEBI" id="CHEBI:58421"/>
        <dbReference type="ChEBI" id="CHEBI:58453"/>
        <dbReference type="EC" id="1.1.1.193"/>
    </reaction>
</comment>
<comment type="similarity">
    <text evidence="5 15">In the C-terminal section; belongs to the HTP reductase family.</text>
</comment>
<keyword evidence="8 15" id="KW-0378">Hydrolase</keyword>
<dbReference type="Gene3D" id="3.40.140.10">
    <property type="entry name" value="Cytidine Deaminase, domain 2"/>
    <property type="match status" value="1"/>
</dbReference>
<dbReference type="STRING" id="28230.SAMN05878443_0877"/>
<evidence type="ECO:0000313" key="20">
    <source>
        <dbReference type="EMBL" id="SIN99827.1"/>
    </source>
</evidence>
<feature type="active site" description="Proton donor" evidence="16">
    <location>
        <position position="52"/>
    </location>
</feature>
<dbReference type="InterPro" id="IPR002125">
    <property type="entry name" value="CMP_dCMP_dom"/>
</dbReference>
<feature type="binding site" evidence="18">
    <location>
        <position position="75"/>
    </location>
    <ligand>
        <name>Zn(2+)</name>
        <dbReference type="ChEBI" id="CHEBI:29105"/>
        <note>catalytic</note>
    </ligand>
</feature>
<dbReference type="Gene3D" id="3.40.430.10">
    <property type="entry name" value="Dihydrofolate Reductase, subunit A"/>
    <property type="match status" value="1"/>
</dbReference>
<evidence type="ECO:0000313" key="21">
    <source>
        <dbReference type="Proteomes" id="UP000184758"/>
    </source>
</evidence>